<proteinExistence type="predicted"/>
<evidence type="ECO:0000313" key="3">
    <source>
        <dbReference type="RefSeq" id="XP_040483502.1"/>
    </source>
</evidence>
<organism evidence="2 3">
    <name type="scientific">Ursus maritimus</name>
    <name type="common">Polar bear</name>
    <name type="synonym">Thalarctos maritimus</name>
    <dbReference type="NCBI Taxonomy" id="29073"/>
    <lineage>
        <taxon>Eukaryota</taxon>
        <taxon>Metazoa</taxon>
        <taxon>Chordata</taxon>
        <taxon>Craniata</taxon>
        <taxon>Vertebrata</taxon>
        <taxon>Euteleostomi</taxon>
        <taxon>Mammalia</taxon>
        <taxon>Eutheria</taxon>
        <taxon>Laurasiatheria</taxon>
        <taxon>Carnivora</taxon>
        <taxon>Caniformia</taxon>
        <taxon>Ursidae</taxon>
        <taxon>Ursus</taxon>
    </lineage>
</organism>
<dbReference type="GeneID" id="103675871"/>
<evidence type="ECO:0000256" key="1">
    <source>
        <dbReference type="SAM" id="MobiDB-lite"/>
    </source>
</evidence>
<evidence type="ECO:0000313" key="2">
    <source>
        <dbReference type="Proteomes" id="UP000261680"/>
    </source>
</evidence>
<sequence length="143" mass="15857">MVPSAMTPCSTPRFGQRLVGGAQEPGAGGPAAEKEEEPEKEDRSRVGASGRWCCRCCCSGVRAGRSRGRLRLRSGKCRPPAGDTASAVHVTILGRQRQVNNHHTQSRETAMEKAIILPELEKILEKRFEVNKRKLAQFLYCYF</sequence>
<accession>A0A8M1FN72</accession>
<dbReference type="RefSeq" id="XP_040483502.1">
    <property type="nucleotide sequence ID" value="XM_040627568.1"/>
</dbReference>
<dbReference type="AlphaFoldDB" id="A0A8M1FN72"/>
<reference evidence="3" key="1">
    <citation type="submission" date="2025-08" db="UniProtKB">
        <authorList>
            <consortium name="RefSeq"/>
        </authorList>
    </citation>
    <scope>IDENTIFICATION</scope>
    <source>
        <tissue evidence="3">Whole blood</tissue>
    </source>
</reference>
<name>A0A8M1FN72_URSMA</name>
<feature type="region of interest" description="Disordered" evidence="1">
    <location>
        <begin position="1"/>
        <end position="48"/>
    </location>
</feature>
<protein>
    <submittedName>
        <fullName evidence="3">Thiosulfate sulfurtransferase/rhodanese-like domain-containing protein 3 isoform X2</fullName>
    </submittedName>
</protein>
<keyword evidence="2" id="KW-1185">Reference proteome</keyword>
<gene>
    <name evidence="3" type="primary">TSTD3</name>
</gene>
<dbReference type="CTD" id="100130890"/>
<dbReference type="Proteomes" id="UP000261680">
    <property type="component" value="Unplaced"/>
</dbReference>